<feature type="transmembrane region" description="Helical" evidence="6">
    <location>
        <begin position="12"/>
        <end position="30"/>
    </location>
</feature>
<accession>A0A0G0T2A3</accession>
<keyword evidence="3" id="KW-0560">Oxidoreductase</keyword>
<dbReference type="STRING" id="1618563.UU12_C0007G0010"/>
<dbReference type="PROSITE" id="PS51352">
    <property type="entry name" value="THIOREDOXIN_2"/>
    <property type="match status" value="1"/>
</dbReference>
<evidence type="ECO:0000256" key="2">
    <source>
        <dbReference type="ARBA" id="ARBA00022729"/>
    </source>
</evidence>
<name>A0A0G0T2A3_9BACT</name>
<keyword evidence="6" id="KW-0472">Membrane</keyword>
<keyword evidence="5" id="KW-0676">Redox-active center</keyword>
<evidence type="ECO:0000256" key="6">
    <source>
        <dbReference type="SAM" id="Phobius"/>
    </source>
</evidence>
<keyword evidence="6" id="KW-1133">Transmembrane helix</keyword>
<proteinExistence type="inferred from homology"/>
<dbReference type="InterPro" id="IPR013766">
    <property type="entry name" value="Thioredoxin_domain"/>
</dbReference>
<dbReference type="PANTHER" id="PTHR13887">
    <property type="entry name" value="GLUTATHIONE S-TRANSFERASE KAPPA"/>
    <property type="match status" value="1"/>
</dbReference>
<dbReference type="SUPFAM" id="SSF52833">
    <property type="entry name" value="Thioredoxin-like"/>
    <property type="match status" value="1"/>
</dbReference>
<dbReference type="Proteomes" id="UP000034562">
    <property type="component" value="Unassembled WGS sequence"/>
</dbReference>
<dbReference type="EMBL" id="LBZK01000007">
    <property type="protein sequence ID" value="KKR71139.1"/>
    <property type="molecule type" value="Genomic_DNA"/>
</dbReference>
<keyword evidence="4" id="KW-1015">Disulfide bond</keyword>
<evidence type="ECO:0000256" key="1">
    <source>
        <dbReference type="ARBA" id="ARBA00005791"/>
    </source>
</evidence>
<keyword evidence="2" id="KW-0732">Signal</keyword>
<comment type="caution">
    <text evidence="8">The sequence shown here is derived from an EMBL/GenBank/DDBJ whole genome shotgun (WGS) entry which is preliminary data.</text>
</comment>
<sequence length="229" mass="24902">MKDFLNQNKIFIGLVFGTLILLFGGVFLFSRGGSTVTEGNQVNSTFLEPAGKQKTGGIVNGNYVSASESAGITLVEFGDYQCPACGIYNPLVKQVLTEFAGKIAFASKNFPLTQHKNAPISSFAAEAAGFQGKFWQMHDKLYENQNSWSASSDAKTIFIGYATDLGLNVDQFKLDIDSQKVKDIVASDYADGNTIGINSTPTFYLNGVKMDNPANIEDFRKTIESVLNE</sequence>
<dbReference type="InterPro" id="IPR012336">
    <property type="entry name" value="Thioredoxin-like_fold"/>
</dbReference>
<evidence type="ECO:0000313" key="8">
    <source>
        <dbReference type="EMBL" id="KKR71139.1"/>
    </source>
</evidence>
<protein>
    <submittedName>
        <fullName evidence="8">DsbA-like protein thioredoxin domain-containing protein</fullName>
    </submittedName>
</protein>
<dbReference type="PANTHER" id="PTHR13887:SF14">
    <property type="entry name" value="DISULFIDE BOND FORMATION PROTEIN D"/>
    <property type="match status" value="1"/>
</dbReference>
<evidence type="ECO:0000256" key="4">
    <source>
        <dbReference type="ARBA" id="ARBA00023157"/>
    </source>
</evidence>
<evidence type="ECO:0000256" key="3">
    <source>
        <dbReference type="ARBA" id="ARBA00023002"/>
    </source>
</evidence>
<reference evidence="8 9" key="1">
    <citation type="journal article" date="2015" name="Nature">
        <title>rRNA introns, odd ribosomes, and small enigmatic genomes across a large radiation of phyla.</title>
        <authorList>
            <person name="Brown C.T."/>
            <person name="Hug L.A."/>
            <person name="Thomas B.C."/>
            <person name="Sharon I."/>
            <person name="Castelle C.J."/>
            <person name="Singh A."/>
            <person name="Wilkins M.J."/>
            <person name="Williams K.H."/>
            <person name="Banfield J.F."/>
        </authorList>
    </citation>
    <scope>NUCLEOTIDE SEQUENCE [LARGE SCALE GENOMIC DNA]</scope>
</reference>
<dbReference type="InterPro" id="IPR036249">
    <property type="entry name" value="Thioredoxin-like_sf"/>
</dbReference>
<comment type="similarity">
    <text evidence="1">Belongs to the thioredoxin family. DsbA subfamily.</text>
</comment>
<keyword evidence="6" id="KW-0812">Transmembrane</keyword>
<gene>
    <name evidence="8" type="ORF">UU12_C0007G0010</name>
</gene>
<evidence type="ECO:0000313" key="9">
    <source>
        <dbReference type="Proteomes" id="UP000034562"/>
    </source>
</evidence>
<dbReference type="Pfam" id="PF13462">
    <property type="entry name" value="Thioredoxin_4"/>
    <property type="match status" value="1"/>
</dbReference>
<dbReference type="Gene3D" id="3.40.30.10">
    <property type="entry name" value="Glutaredoxin"/>
    <property type="match status" value="1"/>
</dbReference>
<evidence type="ECO:0000256" key="5">
    <source>
        <dbReference type="ARBA" id="ARBA00023284"/>
    </source>
</evidence>
<feature type="domain" description="Thioredoxin" evidence="7">
    <location>
        <begin position="21"/>
        <end position="228"/>
    </location>
</feature>
<evidence type="ECO:0000259" key="7">
    <source>
        <dbReference type="PROSITE" id="PS51352"/>
    </source>
</evidence>
<dbReference type="AlphaFoldDB" id="A0A0G0T2A3"/>
<dbReference type="GO" id="GO:0016491">
    <property type="term" value="F:oxidoreductase activity"/>
    <property type="evidence" value="ECO:0007669"/>
    <property type="project" value="UniProtKB-KW"/>
</dbReference>
<organism evidence="8 9">
    <name type="scientific">Candidatus Woesebacteria bacterium GW2011_GWA2_40_7b</name>
    <dbReference type="NCBI Taxonomy" id="1618563"/>
    <lineage>
        <taxon>Bacteria</taxon>
        <taxon>Candidatus Woeseibacteriota</taxon>
    </lineage>
</organism>